<dbReference type="OMA" id="WRMRVED"/>
<dbReference type="GO" id="GO:0005524">
    <property type="term" value="F:ATP binding"/>
    <property type="evidence" value="ECO:0007669"/>
    <property type="project" value="UniProtKB-KW"/>
</dbReference>
<dbReference type="GO" id="GO:0006298">
    <property type="term" value="P:mismatch repair"/>
    <property type="evidence" value="ECO:0007669"/>
    <property type="project" value="InterPro"/>
</dbReference>
<dbReference type="EMBL" id="GG670562">
    <property type="protein sequence ID" value="EER20396.1"/>
    <property type="molecule type" value="Genomic_DNA"/>
</dbReference>
<dbReference type="InterPro" id="IPR045076">
    <property type="entry name" value="MutS"/>
</dbReference>
<dbReference type="GO" id="GO:0005634">
    <property type="term" value="C:nucleus"/>
    <property type="evidence" value="ECO:0007669"/>
    <property type="project" value="TreeGrafter"/>
</dbReference>
<dbReference type="PANTHER" id="PTHR11361:SF82">
    <property type="entry name" value="DNA MISMATCH REPAIR PROTEIN MSH1, MITOCHONDRIAL"/>
    <property type="match status" value="1"/>
</dbReference>
<dbReference type="GO" id="GO:0140664">
    <property type="term" value="F:ATP-dependent DNA damage sensor activity"/>
    <property type="evidence" value="ECO:0007669"/>
    <property type="project" value="InterPro"/>
</dbReference>
<evidence type="ECO:0000256" key="1">
    <source>
        <dbReference type="ARBA" id="ARBA00022741"/>
    </source>
</evidence>
<evidence type="ECO:0000256" key="3">
    <source>
        <dbReference type="ARBA" id="ARBA00023125"/>
    </source>
</evidence>
<evidence type="ECO:0000256" key="2">
    <source>
        <dbReference type="ARBA" id="ARBA00022840"/>
    </source>
</evidence>
<dbReference type="AlphaFoldDB" id="C5K4X4"/>
<dbReference type="Proteomes" id="UP000007800">
    <property type="component" value="Unassembled WGS sequence"/>
</dbReference>
<organism evidence="6">
    <name type="scientific">Perkinsus marinus (strain ATCC 50983 / TXsc)</name>
    <dbReference type="NCBI Taxonomy" id="423536"/>
    <lineage>
        <taxon>Eukaryota</taxon>
        <taxon>Sar</taxon>
        <taxon>Alveolata</taxon>
        <taxon>Perkinsozoa</taxon>
        <taxon>Perkinsea</taxon>
        <taxon>Perkinsida</taxon>
        <taxon>Perkinsidae</taxon>
        <taxon>Perkinsus</taxon>
    </lineage>
</organism>
<proteinExistence type="predicted"/>
<evidence type="ECO:0000259" key="4">
    <source>
        <dbReference type="SMART" id="SM00534"/>
    </source>
</evidence>
<dbReference type="Pfam" id="PF00488">
    <property type="entry name" value="MutS_V"/>
    <property type="match status" value="1"/>
</dbReference>
<sequence length="572" mass="61367">MAALEAVGAVLVLDVDKVAFDNYLIPEGFTQRNESGFIGTVRGDWSEVVAAREALLQAIGKEWPAVSEASVVYEGSCNTIALRRKPRDGRSTAFYHPTVGRGRGRSEGMSKYWTSKGVEAAASRYVAACDSATARARRMLRELCGVLSSMLGGLIAASHWSVVLTFAYLHTENSLRKGWTLAELTEGEGVRMDVKGLKPYWMESPPRGTARLNDFSLGEGSSFALITGCNESGKSTFLRSICALALTSNTGLFSPCAEGTAISRLTDLLVMFPRGDRPSEELSAHALECATLKVVDRDACRSAAKALVVVDEFGRATSPVDGAALTVSQLERFVAAGVACLWATHLQADVIRVLSPEVAQGIATWRMRVEDDALLGGDLYPSRKVTYKIESGVCSNSMGIYTANQIGLPSSMVSRAMQLRQMLVGEEVGTPLPERPVEVDLAEAILAVSSQGHSETLLHLSPDSMPPPLYQASSVVYVLALMPRGGGGGGAVQEYYVGETENLSKRLEQHRRRLEETHVITGIDCVLTRGKGEAQSIEGALIRHLQGRGARLISAHDGAHRGTAGIQLNGDV</sequence>
<dbReference type="GeneID" id="9053947"/>
<dbReference type="PANTHER" id="PTHR11361">
    <property type="entry name" value="DNA MISMATCH REPAIR PROTEIN MUTS FAMILY MEMBER"/>
    <property type="match status" value="1"/>
</dbReference>
<accession>C5K4X4</accession>
<dbReference type="InterPro" id="IPR000432">
    <property type="entry name" value="DNA_mismatch_repair_MutS_C"/>
</dbReference>
<protein>
    <submittedName>
        <fullName evidence="5">DNA mismatch repair protein mutS, putative</fullName>
    </submittedName>
</protein>
<dbReference type="Gene3D" id="3.40.50.300">
    <property type="entry name" value="P-loop containing nucleotide triphosphate hydrolases"/>
    <property type="match status" value="1"/>
</dbReference>
<dbReference type="InterPro" id="IPR027417">
    <property type="entry name" value="P-loop_NTPase"/>
</dbReference>
<evidence type="ECO:0000313" key="5">
    <source>
        <dbReference type="EMBL" id="EER20396.1"/>
    </source>
</evidence>
<dbReference type="GO" id="GO:0030983">
    <property type="term" value="F:mismatched DNA binding"/>
    <property type="evidence" value="ECO:0007669"/>
    <property type="project" value="InterPro"/>
</dbReference>
<dbReference type="RefSeq" id="XP_002788600.1">
    <property type="nucleotide sequence ID" value="XM_002788554.1"/>
</dbReference>
<dbReference type="GO" id="GO:0043504">
    <property type="term" value="P:mitochondrial DNA repair"/>
    <property type="evidence" value="ECO:0007669"/>
    <property type="project" value="TreeGrafter"/>
</dbReference>
<gene>
    <name evidence="5" type="ORF">Pmar_PMAR010130</name>
</gene>
<dbReference type="SMART" id="SM00534">
    <property type="entry name" value="MUTSac"/>
    <property type="match status" value="1"/>
</dbReference>
<feature type="domain" description="DNA mismatch repair proteins mutS family" evidence="4">
    <location>
        <begin position="221"/>
        <end position="421"/>
    </location>
</feature>
<dbReference type="OrthoDB" id="1924787at2759"/>
<dbReference type="SUPFAM" id="SSF52540">
    <property type="entry name" value="P-loop containing nucleoside triphosphate hydrolases"/>
    <property type="match status" value="1"/>
</dbReference>
<keyword evidence="2" id="KW-0067">ATP-binding</keyword>
<dbReference type="GO" id="GO:0005739">
    <property type="term" value="C:mitochondrion"/>
    <property type="evidence" value="ECO:0007669"/>
    <property type="project" value="TreeGrafter"/>
</dbReference>
<keyword evidence="1" id="KW-0547">Nucleotide-binding</keyword>
<dbReference type="InParanoid" id="C5K4X4"/>
<name>C5K4X4_PERM5</name>
<keyword evidence="3" id="KW-0238">DNA-binding</keyword>
<evidence type="ECO:0000313" key="6">
    <source>
        <dbReference type="Proteomes" id="UP000007800"/>
    </source>
</evidence>
<reference evidence="5 6" key="1">
    <citation type="submission" date="2008-07" db="EMBL/GenBank/DDBJ databases">
        <authorList>
            <person name="El-Sayed N."/>
            <person name="Caler E."/>
            <person name="Inman J."/>
            <person name="Amedeo P."/>
            <person name="Hass B."/>
            <person name="Wortman J."/>
        </authorList>
    </citation>
    <scope>NUCLEOTIDE SEQUENCE [LARGE SCALE GENOMIC DNA]</scope>
    <source>
        <strain evidence="6">ATCC 50983 / TXsc</strain>
    </source>
</reference>
<keyword evidence="6" id="KW-1185">Reference proteome</keyword>